<evidence type="ECO:0000313" key="3">
    <source>
        <dbReference type="Proteomes" id="UP000199687"/>
    </source>
</evidence>
<feature type="domain" description="N-acetyltransferase" evidence="1">
    <location>
        <begin position="1"/>
        <end position="147"/>
    </location>
</feature>
<dbReference type="EMBL" id="FOGL01000022">
    <property type="protein sequence ID" value="SES18125.1"/>
    <property type="molecule type" value="Genomic_DNA"/>
</dbReference>
<dbReference type="RefSeq" id="WP_089743513.1">
    <property type="nucleotide sequence ID" value="NZ_FOGL01000022.1"/>
</dbReference>
<dbReference type="InterPro" id="IPR016181">
    <property type="entry name" value="Acyl_CoA_acyltransferase"/>
</dbReference>
<protein>
    <submittedName>
        <fullName evidence="2">Ribosomal protein S18 acetylase RimI</fullName>
    </submittedName>
</protein>
<sequence>MKVNMLSLENIEECTRLYTEVFNGEPWNDGWEVEDARERLLEIFSNRKFLGIGIWDDQQEIIGFLAGYTEKWLDSSHFNLIEICVRSDVQGNGIGSQLLNELEVLCRKNKVSRVYLLTARDGQAEAFYKKNGFYVSPKMILMSKGWSR</sequence>
<dbReference type="CDD" id="cd04301">
    <property type="entry name" value="NAT_SF"/>
    <property type="match status" value="1"/>
</dbReference>
<proteinExistence type="predicted"/>
<dbReference type="OrthoDB" id="9775804at2"/>
<name>A0A1H9V8X1_9BACI</name>
<accession>A0A1H9V8X1</accession>
<dbReference type="SUPFAM" id="SSF55729">
    <property type="entry name" value="Acyl-CoA N-acyltransferases (Nat)"/>
    <property type="match status" value="1"/>
</dbReference>
<dbReference type="PROSITE" id="PS51186">
    <property type="entry name" value="GNAT"/>
    <property type="match status" value="1"/>
</dbReference>
<evidence type="ECO:0000259" key="1">
    <source>
        <dbReference type="PROSITE" id="PS51186"/>
    </source>
</evidence>
<reference evidence="2 3" key="1">
    <citation type="submission" date="2016-10" db="EMBL/GenBank/DDBJ databases">
        <authorList>
            <person name="de Groot N.N."/>
        </authorList>
    </citation>
    <scope>NUCLEOTIDE SEQUENCE [LARGE SCALE GENOMIC DNA]</scope>
    <source>
        <strain evidence="2 3">CGMCC 1.7727</strain>
    </source>
</reference>
<gene>
    <name evidence="2" type="ORF">SAMN04487944_12232</name>
</gene>
<evidence type="ECO:0000313" key="2">
    <source>
        <dbReference type="EMBL" id="SES18125.1"/>
    </source>
</evidence>
<dbReference type="InterPro" id="IPR000182">
    <property type="entry name" value="GNAT_dom"/>
</dbReference>
<keyword evidence="3" id="KW-1185">Reference proteome</keyword>
<dbReference type="STRING" id="531814.SAMN04487944_12232"/>
<dbReference type="Gene3D" id="3.40.630.30">
    <property type="match status" value="1"/>
</dbReference>
<dbReference type="Pfam" id="PF00583">
    <property type="entry name" value="Acetyltransf_1"/>
    <property type="match status" value="1"/>
</dbReference>
<keyword evidence="2" id="KW-0689">Ribosomal protein</keyword>
<dbReference type="AlphaFoldDB" id="A0A1H9V8X1"/>
<keyword evidence="2" id="KW-0687">Ribonucleoprotein</keyword>
<dbReference type="GO" id="GO:0016747">
    <property type="term" value="F:acyltransferase activity, transferring groups other than amino-acyl groups"/>
    <property type="evidence" value="ECO:0007669"/>
    <property type="project" value="InterPro"/>
</dbReference>
<organism evidence="2 3">
    <name type="scientific">Gracilibacillus ureilyticus</name>
    <dbReference type="NCBI Taxonomy" id="531814"/>
    <lineage>
        <taxon>Bacteria</taxon>
        <taxon>Bacillati</taxon>
        <taxon>Bacillota</taxon>
        <taxon>Bacilli</taxon>
        <taxon>Bacillales</taxon>
        <taxon>Bacillaceae</taxon>
        <taxon>Gracilibacillus</taxon>
    </lineage>
</organism>
<dbReference type="Proteomes" id="UP000199687">
    <property type="component" value="Unassembled WGS sequence"/>
</dbReference>
<dbReference type="GO" id="GO:0005840">
    <property type="term" value="C:ribosome"/>
    <property type="evidence" value="ECO:0007669"/>
    <property type="project" value="UniProtKB-KW"/>
</dbReference>